<comment type="caution">
    <text evidence="1">The sequence shown here is derived from an EMBL/GenBank/DDBJ whole genome shotgun (WGS) entry which is preliminary data.</text>
</comment>
<evidence type="ECO:0000313" key="1">
    <source>
        <dbReference type="EMBL" id="KAG5521476.1"/>
    </source>
</evidence>
<accession>A0AAV6HYH2</accession>
<proteinExistence type="predicted"/>
<evidence type="ECO:0000313" key="2">
    <source>
        <dbReference type="Proteomes" id="UP000823749"/>
    </source>
</evidence>
<sequence>MVVAVGGSGGGGGRQRRWWRFWGNNRGGFPGSRKWLQSGLFLGRHLCHYGAATGAGSPGSGGDLGASPVEVAALDDEC</sequence>
<dbReference type="EMBL" id="JACTNZ010000012">
    <property type="protein sequence ID" value="KAG5521476.1"/>
    <property type="molecule type" value="Genomic_DNA"/>
</dbReference>
<gene>
    <name evidence="1" type="ORF">RHGRI_033889</name>
</gene>
<dbReference type="Proteomes" id="UP000823749">
    <property type="component" value="Chromosome 12"/>
</dbReference>
<reference evidence="1" key="1">
    <citation type="submission" date="2020-08" db="EMBL/GenBank/DDBJ databases">
        <title>Plant Genome Project.</title>
        <authorList>
            <person name="Zhang R.-G."/>
        </authorList>
    </citation>
    <scope>NUCLEOTIDE SEQUENCE</scope>
    <source>
        <strain evidence="1">WSP0</strain>
        <tissue evidence="1">Leaf</tissue>
    </source>
</reference>
<organism evidence="1 2">
    <name type="scientific">Rhododendron griersonianum</name>
    <dbReference type="NCBI Taxonomy" id="479676"/>
    <lineage>
        <taxon>Eukaryota</taxon>
        <taxon>Viridiplantae</taxon>
        <taxon>Streptophyta</taxon>
        <taxon>Embryophyta</taxon>
        <taxon>Tracheophyta</taxon>
        <taxon>Spermatophyta</taxon>
        <taxon>Magnoliopsida</taxon>
        <taxon>eudicotyledons</taxon>
        <taxon>Gunneridae</taxon>
        <taxon>Pentapetalae</taxon>
        <taxon>asterids</taxon>
        <taxon>Ericales</taxon>
        <taxon>Ericaceae</taxon>
        <taxon>Ericoideae</taxon>
        <taxon>Rhodoreae</taxon>
        <taxon>Rhododendron</taxon>
    </lineage>
</organism>
<dbReference type="AlphaFoldDB" id="A0AAV6HYH2"/>
<keyword evidence="2" id="KW-1185">Reference proteome</keyword>
<name>A0AAV6HYH2_9ERIC</name>
<protein>
    <submittedName>
        <fullName evidence="1">Uncharacterized protein</fullName>
    </submittedName>
</protein>